<keyword evidence="4" id="KW-1185">Reference proteome</keyword>
<evidence type="ECO:0000256" key="1">
    <source>
        <dbReference type="ARBA" id="ARBA00008045"/>
    </source>
</evidence>
<dbReference type="Pfam" id="PF01920">
    <property type="entry name" value="Prefoldin_2"/>
    <property type="match status" value="1"/>
</dbReference>
<dbReference type="InterPro" id="IPR002777">
    <property type="entry name" value="PFD_beta-like"/>
</dbReference>
<evidence type="ECO:0000313" key="3">
    <source>
        <dbReference type="EMBL" id="KAK2948917.1"/>
    </source>
</evidence>
<comment type="caution">
    <text evidence="3">The sequence shown here is derived from an EMBL/GenBank/DDBJ whole genome shotgun (WGS) entry which is preliminary data.</text>
</comment>
<dbReference type="Gene3D" id="1.10.287.370">
    <property type="match status" value="1"/>
</dbReference>
<evidence type="ECO:0000313" key="4">
    <source>
        <dbReference type="Proteomes" id="UP001281761"/>
    </source>
</evidence>
<dbReference type="PANTHER" id="PTHR13303">
    <property type="entry name" value="PREFOLDIN SUBUNIT 2"/>
    <property type="match status" value="1"/>
</dbReference>
<name>A0ABQ9XCA3_9EUKA</name>
<protein>
    <submittedName>
        <fullName evidence="3">Prefoldin subunit 2</fullName>
    </submittedName>
</protein>
<keyword evidence="2" id="KW-0143">Chaperone</keyword>
<organism evidence="3 4">
    <name type="scientific">Blattamonas nauphoetae</name>
    <dbReference type="NCBI Taxonomy" id="2049346"/>
    <lineage>
        <taxon>Eukaryota</taxon>
        <taxon>Metamonada</taxon>
        <taxon>Preaxostyla</taxon>
        <taxon>Oxymonadida</taxon>
        <taxon>Blattamonas</taxon>
    </lineage>
</organism>
<proteinExistence type="inferred from homology"/>
<accession>A0ABQ9XCA3</accession>
<dbReference type="SUPFAM" id="SSF46579">
    <property type="entry name" value="Prefoldin"/>
    <property type="match status" value="1"/>
</dbReference>
<sequence length="111" mass="12877">MSTPQSQAELTRRYQELRMDVTETAKKLAELEGEKQEHKLVIDTLTPMDPNRKCFRMIGDILVERSAGEVLPAVQANYEQITNVMASLEKIFQEKQKELFPLQRQLNITQQ</sequence>
<dbReference type="Proteomes" id="UP001281761">
    <property type="component" value="Unassembled WGS sequence"/>
</dbReference>
<dbReference type="InterPro" id="IPR009053">
    <property type="entry name" value="Prefoldin"/>
</dbReference>
<gene>
    <name evidence="3" type="ORF">BLNAU_16135</name>
</gene>
<dbReference type="InterPro" id="IPR027235">
    <property type="entry name" value="PFD2"/>
</dbReference>
<evidence type="ECO:0000256" key="2">
    <source>
        <dbReference type="ARBA" id="ARBA00023186"/>
    </source>
</evidence>
<comment type="similarity">
    <text evidence="1">Belongs to the prefoldin subunit beta family.</text>
</comment>
<reference evidence="3 4" key="1">
    <citation type="journal article" date="2022" name="bioRxiv">
        <title>Genomics of Preaxostyla Flagellates Illuminates Evolutionary Transitions and the Path Towards Mitochondrial Loss.</title>
        <authorList>
            <person name="Novak L.V.F."/>
            <person name="Treitli S.C."/>
            <person name="Pyrih J."/>
            <person name="Halakuc P."/>
            <person name="Pipaliya S.V."/>
            <person name="Vacek V."/>
            <person name="Brzon O."/>
            <person name="Soukal P."/>
            <person name="Eme L."/>
            <person name="Dacks J.B."/>
            <person name="Karnkowska A."/>
            <person name="Elias M."/>
            <person name="Hampl V."/>
        </authorList>
    </citation>
    <scope>NUCLEOTIDE SEQUENCE [LARGE SCALE GENOMIC DNA]</scope>
    <source>
        <strain evidence="3">NAU3</strain>
        <tissue evidence="3">Gut</tissue>
    </source>
</reference>
<dbReference type="CDD" id="cd23163">
    <property type="entry name" value="Prefoldin_2"/>
    <property type="match status" value="1"/>
</dbReference>
<dbReference type="EMBL" id="JARBJD010000166">
    <property type="protein sequence ID" value="KAK2948917.1"/>
    <property type="molecule type" value="Genomic_DNA"/>
</dbReference>